<organism evidence="2 3">
    <name type="scientific">Streptomyces ardesiacus</name>
    <dbReference type="NCBI Taxonomy" id="285564"/>
    <lineage>
        <taxon>Bacteria</taxon>
        <taxon>Bacillati</taxon>
        <taxon>Actinomycetota</taxon>
        <taxon>Actinomycetes</taxon>
        <taxon>Kitasatosporales</taxon>
        <taxon>Streptomycetaceae</taxon>
        <taxon>Streptomyces</taxon>
    </lineage>
</organism>
<keyword evidence="3" id="KW-1185">Reference proteome</keyword>
<gene>
    <name evidence="2" type="ORF">ACIQFM_16410</name>
</gene>
<dbReference type="EMBL" id="JBIVPC010000008">
    <property type="protein sequence ID" value="MFJ6037826.1"/>
    <property type="molecule type" value="Genomic_DNA"/>
</dbReference>
<proteinExistence type="predicted"/>
<dbReference type="RefSeq" id="WP_350889350.1">
    <property type="nucleotide sequence ID" value="NZ_JBEOTR010000001.1"/>
</dbReference>
<feature type="compositionally biased region" description="Pro residues" evidence="1">
    <location>
        <begin position="162"/>
        <end position="177"/>
    </location>
</feature>
<comment type="caution">
    <text evidence="2">The sequence shown here is derived from an EMBL/GenBank/DDBJ whole genome shotgun (WGS) entry which is preliminary data.</text>
</comment>
<evidence type="ECO:0000313" key="2">
    <source>
        <dbReference type="EMBL" id="MFJ6037826.1"/>
    </source>
</evidence>
<evidence type="ECO:0008006" key="4">
    <source>
        <dbReference type="Google" id="ProtNLM"/>
    </source>
</evidence>
<feature type="compositionally biased region" description="Low complexity" evidence="1">
    <location>
        <begin position="234"/>
        <end position="246"/>
    </location>
</feature>
<sequence length="314" mass="30640">MVSSAVLPGAALRVLRTAAGRRAQYGALLLGGLCVLGLLCGGRAQAADGAPGPSTDTVGRVLDAPSRLRGPQDTRSVHAAGTGPGADSGTVPVNLRPVSGDAVRTVADRVVRPVGDVVETVTEGLEAVAGTVGPAGVPPLRVLPGPSGIDVGDTSGRSGPAAPGPQPAVDPASPPAAPDVSGTADPPRTADVRVVEGAGTPALTVTYGLEPAPGKALTALTAPTATADEHRAAPGHTAPTAHAPAGSARPAPTGDPDGALGTASGADQATPRHGDARAVGPPFGITFRLVPGAPERTEAAGVREPYRDIPVSPA</sequence>
<name>A0ABW8HAN9_9ACTN</name>
<accession>A0ABW8HAN9</accession>
<feature type="region of interest" description="Disordered" evidence="1">
    <location>
        <begin position="65"/>
        <end position="93"/>
    </location>
</feature>
<feature type="region of interest" description="Disordered" evidence="1">
    <location>
        <begin position="227"/>
        <end position="314"/>
    </location>
</feature>
<evidence type="ECO:0000313" key="3">
    <source>
        <dbReference type="Proteomes" id="UP001617907"/>
    </source>
</evidence>
<evidence type="ECO:0000256" key="1">
    <source>
        <dbReference type="SAM" id="MobiDB-lite"/>
    </source>
</evidence>
<dbReference type="Proteomes" id="UP001617907">
    <property type="component" value="Unassembled WGS sequence"/>
</dbReference>
<feature type="region of interest" description="Disordered" evidence="1">
    <location>
        <begin position="130"/>
        <end position="188"/>
    </location>
</feature>
<protein>
    <recommendedName>
        <fullName evidence="4">Secreted protein</fullName>
    </recommendedName>
</protein>
<reference evidence="2 3" key="1">
    <citation type="submission" date="2024-10" db="EMBL/GenBank/DDBJ databases">
        <title>The Natural Products Discovery Center: Release of the First 8490 Sequenced Strains for Exploring Actinobacteria Biosynthetic Diversity.</title>
        <authorList>
            <person name="Kalkreuter E."/>
            <person name="Kautsar S.A."/>
            <person name="Yang D."/>
            <person name="Bader C.D."/>
            <person name="Teijaro C.N."/>
            <person name="Fluegel L."/>
            <person name="Davis C.M."/>
            <person name="Simpson J.R."/>
            <person name="Lauterbach L."/>
            <person name="Steele A.D."/>
            <person name="Gui C."/>
            <person name="Meng S."/>
            <person name="Li G."/>
            <person name="Viehrig K."/>
            <person name="Ye F."/>
            <person name="Su P."/>
            <person name="Kiefer A.F."/>
            <person name="Nichols A."/>
            <person name="Cepeda A.J."/>
            <person name="Yan W."/>
            <person name="Fan B."/>
            <person name="Jiang Y."/>
            <person name="Adhikari A."/>
            <person name="Zheng C.-J."/>
            <person name="Schuster L."/>
            <person name="Cowan T.M."/>
            <person name="Smanski M.J."/>
            <person name="Chevrette M.G."/>
            <person name="De Carvalho L.P.S."/>
            <person name="Shen B."/>
        </authorList>
    </citation>
    <scope>NUCLEOTIDE SEQUENCE [LARGE SCALE GENOMIC DNA]</scope>
    <source>
        <strain evidence="2 3">NPDC093086</strain>
    </source>
</reference>